<organism evidence="3 4">
    <name type="scientific">Adhaeribacter aerolatus</name>
    <dbReference type="NCBI Taxonomy" id="670289"/>
    <lineage>
        <taxon>Bacteria</taxon>
        <taxon>Pseudomonadati</taxon>
        <taxon>Bacteroidota</taxon>
        <taxon>Cytophagia</taxon>
        <taxon>Cytophagales</taxon>
        <taxon>Hymenobacteraceae</taxon>
        <taxon>Adhaeribacter</taxon>
    </lineage>
</organism>
<evidence type="ECO:0000313" key="4">
    <source>
        <dbReference type="Proteomes" id="UP000321532"/>
    </source>
</evidence>
<evidence type="ECO:0000259" key="2">
    <source>
        <dbReference type="PROSITE" id="PS50110"/>
    </source>
</evidence>
<evidence type="ECO:0000313" key="3">
    <source>
        <dbReference type="EMBL" id="GEO05208.1"/>
    </source>
</evidence>
<comment type="caution">
    <text evidence="3">The sequence shown here is derived from an EMBL/GenBank/DDBJ whole genome shotgun (WGS) entry which is preliminary data.</text>
</comment>
<dbReference type="InterPro" id="IPR052893">
    <property type="entry name" value="TCS_response_regulator"/>
</dbReference>
<keyword evidence="4" id="KW-1185">Reference proteome</keyword>
<protein>
    <submittedName>
        <fullName evidence="3">Response regulator</fullName>
    </submittedName>
</protein>
<dbReference type="Pfam" id="PF00072">
    <property type="entry name" value="Response_reg"/>
    <property type="match status" value="1"/>
</dbReference>
<dbReference type="InterPro" id="IPR001789">
    <property type="entry name" value="Sig_transdc_resp-reg_receiver"/>
</dbReference>
<feature type="domain" description="Response regulatory" evidence="2">
    <location>
        <begin position="5"/>
        <end position="126"/>
    </location>
</feature>
<dbReference type="Gene3D" id="3.40.50.2300">
    <property type="match status" value="1"/>
</dbReference>
<keyword evidence="1" id="KW-0597">Phosphoprotein</keyword>
<proteinExistence type="predicted"/>
<sequence>MLMNTVLLVDDDDNWCFLSKKILKKAGIGEEILTAHNGREALKKLQDLTANGEKLPDLIFLDIKMPVMDGFEFLEALTKTPELNLDQTRIYMCTSSFHPKDRERAELYPIAGFLTKPLTPEVLKEL</sequence>
<dbReference type="SMART" id="SM00448">
    <property type="entry name" value="REC"/>
    <property type="match status" value="1"/>
</dbReference>
<evidence type="ECO:0000256" key="1">
    <source>
        <dbReference type="PROSITE-ProRule" id="PRU00169"/>
    </source>
</evidence>
<dbReference type="PROSITE" id="PS50110">
    <property type="entry name" value="RESPONSE_REGULATORY"/>
    <property type="match status" value="1"/>
</dbReference>
<dbReference type="AlphaFoldDB" id="A0A512AZR8"/>
<reference evidence="3 4" key="1">
    <citation type="submission" date="2019-07" db="EMBL/GenBank/DDBJ databases">
        <title>Whole genome shotgun sequence of Adhaeribacter aerolatus NBRC 106133.</title>
        <authorList>
            <person name="Hosoyama A."/>
            <person name="Uohara A."/>
            <person name="Ohji S."/>
            <person name="Ichikawa N."/>
        </authorList>
    </citation>
    <scope>NUCLEOTIDE SEQUENCE [LARGE SCALE GENOMIC DNA]</scope>
    <source>
        <strain evidence="3 4">NBRC 106133</strain>
    </source>
</reference>
<dbReference type="GO" id="GO:0000160">
    <property type="term" value="P:phosphorelay signal transduction system"/>
    <property type="evidence" value="ECO:0007669"/>
    <property type="project" value="InterPro"/>
</dbReference>
<accession>A0A512AZR8</accession>
<dbReference type="Proteomes" id="UP000321532">
    <property type="component" value="Unassembled WGS sequence"/>
</dbReference>
<dbReference type="SUPFAM" id="SSF52172">
    <property type="entry name" value="CheY-like"/>
    <property type="match status" value="1"/>
</dbReference>
<dbReference type="PANTHER" id="PTHR44520">
    <property type="entry name" value="RESPONSE REGULATOR RCP1-RELATED"/>
    <property type="match status" value="1"/>
</dbReference>
<dbReference type="InterPro" id="IPR011006">
    <property type="entry name" value="CheY-like_superfamily"/>
</dbReference>
<dbReference type="PANTHER" id="PTHR44520:SF2">
    <property type="entry name" value="RESPONSE REGULATOR RCP1"/>
    <property type="match status" value="1"/>
</dbReference>
<name>A0A512AZR8_9BACT</name>
<dbReference type="EMBL" id="BJYS01000021">
    <property type="protein sequence ID" value="GEO05208.1"/>
    <property type="molecule type" value="Genomic_DNA"/>
</dbReference>
<feature type="modified residue" description="4-aspartylphosphate" evidence="1">
    <location>
        <position position="62"/>
    </location>
</feature>
<gene>
    <name evidence="3" type="ORF">AAE02nite_28720</name>
</gene>